<evidence type="ECO:0000256" key="4">
    <source>
        <dbReference type="ARBA" id="ARBA00022525"/>
    </source>
</evidence>
<evidence type="ECO:0000256" key="5">
    <source>
        <dbReference type="ARBA" id="ARBA00022618"/>
    </source>
</evidence>
<comment type="similarity">
    <text evidence="3">Belongs to the cyclin family. Cyclin U/P subfamily.</text>
</comment>
<feature type="domain" description="Expansin-like CBD" evidence="8">
    <location>
        <begin position="306"/>
        <end position="389"/>
    </location>
</feature>
<dbReference type="PANTHER" id="PTHR31692:SF56">
    <property type="entry name" value="EXPANSIN-B2-RELATED"/>
    <property type="match status" value="1"/>
</dbReference>
<dbReference type="InterPro" id="IPR007117">
    <property type="entry name" value="Expansin_CBD"/>
</dbReference>
<evidence type="ECO:0000256" key="6">
    <source>
        <dbReference type="ARBA" id="ARBA00023306"/>
    </source>
</evidence>
<dbReference type="InterPro" id="IPR036915">
    <property type="entry name" value="Cyclin-like_sf"/>
</dbReference>
<dbReference type="Pfam" id="PF01357">
    <property type="entry name" value="Expansin_C"/>
    <property type="match status" value="1"/>
</dbReference>
<dbReference type="PRINTS" id="PR01225">
    <property type="entry name" value="EXPANSNFAMLY"/>
</dbReference>
<feature type="domain" description="Expansin-like EG45" evidence="7">
    <location>
        <begin position="220"/>
        <end position="293"/>
    </location>
</feature>
<evidence type="ECO:0000259" key="7">
    <source>
        <dbReference type="PROSITE" id="PS50842"/>
    </source>
</evidence>
<dbReference type="InterPro" id="IPR007118">
    <property type="entry name" value="Expan_Lol_pI"/>
</dbReference>
<dbReference type="InterPro" id="IPR036908">
    <property type="entry name" value="RlpA-like_sf"/>
</dbReference>
<dbReference type="SUPFAM" id="SSF49590">
    <property type="entry name" value="PHL pollen allergen"/>
    <property type="match status" value="1"/>
</dbReference>
<dbReference type="PANTHER" id="PTHR31692">
    <property type="entry name" value="EXPANSIN-B3"/>
    <property type="match status" value="1"/>
</dbReference>
<sequence length="395" mass="43451">MSTTTSISPSRLRSDLYSFPCNSDASPPLVIAVLASLIDRAVAKTDRIAACGASAKKDVTIRAFESRRVLDMSIQSFLDRIFRYARVMPPVFVVAYVYIDRLCELNPCFCVSIWNVHRLLITAVLVASKFIEDMNYRNSYFAKIGGISTQEMNSLELNFLFLMGFKLQVSVSVFESYCRHLEREVSFGGGYQIERSLRSVCASGILSGKKEKRQVKQQAQVKCSNNAACSNHPVTVVIADECPGGSCVAQPYHFDLSGTAFGAMAIAGRANELRNAGAIEIQYIRVPCNYYGVNIVFHVDPGANPYYFAVVVEYVAGDGDLGAVELLPSWAGAKWQAMQNLNGAVWKLNWGSPLHPPFSLRLTTLATGKTLTAINVIPQGWKPGTSYKSSVNYIN</sequence>
<keyword evidence="5" id="KW-0132">Cell division</keyword>
<dbReference type="SUPFAM" id="SSF50685">
    <property type="entry name" value="Barwin-like endoglucanases"/>
    <property type="match status" value="1"/>
</dbReference>
<dbReference type="PROSITE" id="PS50842">
    <property type="entry name" value="EXPANSIN_EG45"/>
    <property type="match status" value="1"/>
</dbReference>
<evidence type="ECO:0000256" key="2">
    <source>
        <dbReference type="ARBA" id="ARBA00005650"/>
    </source>
</evidence>
<dbReference type="GO" id="GO:0019901">
    <property type="term" value="F:protein kinase binding"/>
    <property type="evidence" value="ECO:0007669"/>
    <property type="project" value="InterPro"/>
</dbReference>
<evidence type="ECO:0000259" key="8">
    <source>
        <dbReference type="PROSITE" id="PS50843"/>
    </source>
</evidence>
<accession>A0AAV7HE76</accession>
<dbReference type="Pfam" id="PF03330">
    <property type="entry name" value="DPBB_1"/>
    <property type="match status" value="1"/>
</dbReference>
<comment type="caution">
    <text evidence="9">The sequence shown here is derived from an EMBL/GenBank/DDBJ whole genome shotgun (WGS) entry which is preliminary data.</text>
</comment>
<keyword evidence="10" id="KW-1185">Reference proteome</keyword>
<organism evidence="9 10">
    <name type="scientific">Dendrobium chrysotoxum</name>
    <name type="common">Orchid</name>
    <dbReference type="NCBI Taxonomy" id="161865"/>
    <lineage>
        <taxon>Eukaryota</taxon>
        <taxon>Viridiplantae</taxon>
        <taxon>Streptophyta</taxon>
        <taxon>Embryophyta</taxon>
        <taxon>Tracheophyta</taxon>
        <taxon>Spermatophyta</taxon>
        <taxon>Magnoliopsida</taxon>
        <taxon>Liliopsida</taxon>
        <taxon>Asparagales</taxon>
        <taxon>Orchidaceae</taxon>
        <taxon>Epidendroideae</taxon>
        <taxon>Malaxideae</taxon>
        <taxon>Dendrobiinae</taxon>
        <taxon>Dendrobium</taxon>
    </lineage>
</organism>
<dbReference type="EMBL" id="JAGFBR010000006">
    <property type="protein sequence ID" value="KAH0465770.1"/>
    <property type="molecule type" value="Genomic_DNA"/>
</dbReference>
<evidence type="ECO:0000313" key="9">
    <source>
        <dbReference type="EMBL" id="KAH0465770.1"/>
    </source>
</evidence>
<dbReference type="InterPro" id="IPR007112">
    <property type="entry name" value="Expansin/allergen_DPBB_dom"/>
</dbReference>
<dbReference type="InterPro" id="IPR036749">
    <property type="entry name" value="Expansin_CBD_sf"/>
</dbReference>
<comment type="subcellular location">
    <subcellularLocation>
        <location evidence="1">Secreted</location>
    </subcellularLocation>
</comment>
<dbReference type="InterPro" id="IPR005795">
    <property type="entry name" value="LolPI"/>
</dbReference>
<dbReference type="Gene3D" id="2.40.40.10">
    <property type="entry name" value="RlpA-like domain"/>
    <property type="match status" value="1"/>
</dbReference>
<evidence type="ECO:0000313" key="10">
    <source>
        <dbReference type="Proteomes" id="UP000775213"/>
    </source>
</evidence>
<dbReference type="PROSITE" id="PS50843">
    <property type="entry name" value="EXPANSIN_CBD"/>
    <property type="match status" value="1"/>
</dbReference>
<gene>
    <name evidence="9" type="ORF">IEQ34_005873</name>
</gene>
<proteinExistence type="inferred from homology"/>
<dbReference type="Proteomes" id="UP000775213">
    <property type="component" value="Unassembled WGS sequence"/>
</dbReference>
<reference evidence="9 10" key="1">
    <citation type="journal article" date="2021" name="Hortic Res">
        <title>Chromosome-scale assembly of the Dendrobium chrysotoxum genome enhances the understanding of orchid evolution.</title>
        <authorList>
            <person name="Zhang Y."/>
            <person name="Zhang G.Q."/>
            <person name="Zhang D."/>
            <person name="Liu X.D."/>
            <person name="Xu X.Y."/>
            <person name="Sun W.H."/>
            <person name="Yu X."/>
            <person name="Zhu X."/>
            <person name="Wang Z.W."/>
            <person name="Zhao X."/>
            <person name="Zhong W.Y."/>
            <person name="Chen H."/>
            <person name="Yin W.L."/>
            <person name="Huang T."/>
            <person name="Niu S.C."/>
            <person name="Liu Z.J."/>
        </authorList>
    </citation>
    <scope>NUCLEOTIDE SEQUENCE [LARGE SCALE GENOMIC DNA]</scope>
    <source>
        <strain evidence="9">Lindl</strain>
    </source>
</reference>
<dbReference type="PRINTS" id="PR00829">
    <property type="entry name" value="LOLP1ALLERGN"/>
</dbReference>
<dbReference type="GO" id="GO:0051301">
    <property type="term" value="P:cell division"/>
    <property type="evidence" value="ECO:0007669"/>
    <property type="project" value="UniProtKB-KW"/>
</dbReference>
<dbReference type="SUPFAM" id="SSF47954">
    <property type="entry name" value="Cyclin-like"/>
    <property type="match status" value="1"/>
</dbReference>
<name>A0AAV7HE76_DENCH</name>
<dbReference type="InterPro" id="IPR009009">
    <property type="entry name" value="RlpA-like_DPBB"/>
</dbReference>
<protein>
    <submittedName>
        <fullName evidence="9">Uncharacterized protein</fullName>
    </submittedName>
</protein>
<evidence type="ECO:0000256" key="3">
    <source>
        <dbReference type="ARBA" id="ARBA00007215"/>
    </source>
</evidence>
<dbReference type="Gene3D" id="2.60.40.760">
    <property type="entry name" value="Expansin, cellulose-binding-like domain"/>
    <property type="match status" value="1"/>
</dbReference>
<dbReference type="Pfam" id="PF08613">
    <property type="entry name" value="Cyclin"/>
    <property type="match status" value="1"/>
</dbReference>
<keyword evidence="4" id="KW-0964">Secreted</keyword>
<comment type="similarity">
    <text evidence="2">Belongs to the expansin family. Expansin B subfamily.</text>
</comment>
<dbReference type="Gene3D" id="1.10.472.10">
    <property type="entry name" value="Cyclin-like"/>
    <property type="match status" value="1"/>
</dbReference>
<dbReference type="InterPro" id="IPR013922">
    <property type="entry name" value="Cyclin_PHO80-like"/>
</dbReference>
<dbReference type="GO" id="GO:0005576">
    <property type="term" value="C:extracellular region"/>
    <property type="evidence" value="ECO:0007669"/>
    <property type="project" value="UniProtKB-SubCell"/>
</dbReference>
<keyword evidence="6" id="KW-0131">Cell cycle</keyword>
<evidence type="ECO:0000256" key="1">
    <source>
        <dbReference type="ARBA" id="ARBA00004613"/>
    </source>
</evidence>
<dbReference type="AlphaFoldDB" id="A0AAV7HE76"/>